<dbReference type="NCBIfam" id="TIGR01647">
    <property type="entry name" value="ATPase-IIIA_H"/>
    <property type="match status" value="1"/>
</dbReference>
<dbReference type="FunFam" id="3.40.1110.10:FF:000005">
    <property type="entry name" value="Plasma membrane ATPase"/>
    <property type="match status" value="1"/>
</dbReference>
<feature type="region of interest" description="Disordered" evidence="11">
    <location>
        <begin position="265"/>
        <end position="297"/>
    </location>
</feature>
<dbReference type="InterPro" id="IPR001757">
    <property type="entry name" value="P_typ_ATPase"/>
</dbReference>
<evidence type="ECO:0000256" key="10">
    <source>
        <dbReference type="RuleBase" id="RU362083"/>
    </source>
</evidence>
<evidence type="ECO:0000256" key="4">
    <source>
        <dbReference type="ARBA" id="ARBA00022692"/>
    </source>
</evidence>
<comment type="function">
    <text evidence="1">The plasma membrane ATPase of plants and fungi is a hydrogen ion pump. The proton gradient it generates drives the active transport of nutrients by H(+)-symport. The resulting external acidification and/or internal alkinization may mediate growth responses.</text>
</comment>
<dbReference type="GO" id="GO:0008553">
    <property type="term" value="F:P-type proton-exporting transporter activity"/>
    <property type="evidence" value="ECO:0007669"/>
    <property type="project" value="UniProtKB-UniRule"/>
</dbReference>
<feature type="compositionally biased region" description="Basic residues" evidence="11">
    <location>
        <begin position="1"/>
        <end position="14"/>
    </location>
</feature>
<accession>A0AA38VTR0</accession>
<dbReference type="Pfam" id="PF00122">
    <property type="entry name" value="E1-E2_ATPase"/>
    <property type="match status" value="2"/>
</dbReference>
<dbReference type="NCBIfam" id="TIGR01494">
    <property type="entry name" value="ATPase_P-type"/>
    <property type="match status" value="2"/>
</dbReference>
<name>A0AA38VTR0_9PEZI</name>
<dbReference type="Gene3D" id="3.40.50.1000">
    <property type="entry name" value="HAD superfamily/HAD-like"/>
    <property type="match status" value="1"/>
</dbReference>
<evidence type="ECO:0000256" key="1">
    <source>
        <dbReference type="ARBA" id="ARBA00003417"/>
    </source>
</evidence>
<keyword evidence="4 10" id="KW-0812">Transmembrane</keyword>
<protein>
    <recommendedName>
        <fullName evidence="10">Plasma membrane ATPase</fullName>
        <ecNumber evidence="10">7.1.2.1</ecNumber>
    </recommendedName>
</protein>
<dbReference type="InterPro" id="IPR059000">
    <property type="entry name" value="ATPase_P-type_domA"/>
</dbReference>
<feature type="compositionally biased region" description="Acidic residues" evidence="11">
    <location>
        <begin position="272"/>
        <end position="284"/>
    </location>
</feature>
<dbReference type="InterPro" id="IPR004014">
    <property type="entry name" value="ATPase_P-typ_cation-transptr_N"/>
</dbReference>
<comment type="caution">
    <text evidence="13">The sequence shown here is derived from an EMBL/GenBank/DDBJ whole genome shotgun (WGS) entry which is preliminary data.</text>
</comment>
<evidence type="ECO:0000256" key="11">
    <source>
        <dbReference type="SAM" id="MobiDB-lite"/>
    </source>
</evidence>
<dbReference type="Proteomes" id="UP001174694">
    <property type="component" value="Unassembled WGS sequence"/>
</dbReference>
<evidence type="ECO:0000256" key="5">
    <source>
        <dbReference type="ARBA" id="ARBA00022741"/>
    </source>
</evidence>
<feature type="transmembrane region" description="Helical" evidence="10">
    <location>
        <begin position="768"/>
        <end position="789"/>
    </location>
</feature>
<keyword evidence="10" id="KW-0460">Magnesium</keyword>
<feature type="region of interest" description="Disordered" evidence="11">
    <location>
        <begin position="1"/>
        <end position="35"/>
    </location>
</feature>
<reference evidence="13" key="1">
    <citation type="submission" date="2022-07" db="EMBL/GenBank/DDBJ databases">
        <title>Fungi with potential for degradation of polypropylene.</title>
        <authorList>
            <person name="Gostincar C."/>
        </authorList>
    </citation>
    <scope>NUCLEOTIDE SEQUENCE</scope>
    <source>
        <strain evidence="13">EXF-13308</strain>
    </source>
</reference>
<dbReference type="SFLD" id="SFLDG00002">
    <property type="entry name" value="C1.7:_P-type_atpase_like"/>
    <property type="match status" value="1"/>
</dbReference>
<keyword evidence="8 10" id="KW-1133">Transmembrane helix</keyword>
<dbReference type="Pfam" id="PF00690">
    <property type="entry name" value="Cation_ATPase_N"/>
    <property type="match status" value="1"/>
</dbReference>
<dbReference type="CDD" id="cd02076">
    <property type="entry name" value="P-type_ATPase_H"/>
    <property type="match status" value="1"/>
</dbReference>
<dbReference type="InterPro" id="IPR023214">
    <property type="entry name" value="HAD_sf"/>
</dbReference>
<dbReference type="InterPro" id="IPR044492">
    <property type="entry name" value="P_typ_ATPase_HD_dom"/>
</dbReference>
<dbReference type="AlphaFoldDB" id="A0AA38VTR0"/>
<feature type="transmembrane region" description="Helical" evidence="10">
    <location>
        <begin position="831"/>
        <end position="849"/>
    </location>
</feature>
<keyword evidence="10" id="KW-0813">Transport</keyword>
<feature type="transmembrane region" description="Helical" evidence="10">
    <location>
        <begin position="795"/>
        <end position="819"/>
    </location>
</feature>
<feature type="transmembrane region" description="Helical" evidence="10">
    <location>
        <begin position="136"/>
        <end position="155"/>
    </location>
</feature>
<dbReference type="FunFam" id="3.40.50.1000:FF:000008">
    <property type="entry name" value="Plasma membrane ATPase"/>
    <property type="match status" value="1"/>
</dbReference>
<proteinExistence type="inferred from homology"/>
<feature type="domain" description="Cation-transporting P-type ATPase N-terminal" evidence="12">
    <location>
        <begin position="91"/>
        <end position="160"/>
    </location>
</feature>
<evidence type="ECO:0000259" key="12">
    <source>
        <dbReference type="SMART" id="SM00831"/>
    </source>
</evidence>
<dbReference type="PANTHER" id="PTHR42861">
    <property type="entry name" value="CALCIUM-TRANSPORTING ATPASE"/>
    <property type="match status" value="1"/>
</dbReference>
<dbReference type="EC" id="7.1.2.1" evidence="10"/>
<keyword evidence="10" id="KW-0406">Ion transport</keyword>
<evidence type="ECO:0000256" key="2">
    <source>
        <dbReference type="ARBA" id="ARBA00004141"/>
    </source>
</evidence>
<feature type="transmembrane region" description="Helical" evidence="10">
    <location>
        <begin position="405"/>
        <end position="436"/>
    </location>
</feature>
<sequence>MSRLLHQRKGHQRRPAPDDVEANASNGGGSGSTAAADRLSEYAALERFISTYRDDGGAKEDADADQKARRRNPPWWKFWVSIDLPEGGEAAAAAVPDAWLTTDIQTGLRQPDVDERRKRFGWNELTTEKENMFAKFLTYFMGPILYVMEIAALLAAGLNDWIDFGVILGILGLNAFVGFYQEKQAADIVASLKGDIAMRCNVVRDGREQNILARDLVPGDIVIVQEGDTVPADARLICDYGHPEHFAIYKDLNAEAAFVHNDNMNSDHEKQDEEDSDNGEEGDENAQSASGSHSEYRSHSLVAVDQSAITGESLAVDKYMGDIVYYTTGCKRGRAYAIVQTSAKWSFVGRTADLVQGAKDRGHFKAVMDNIGTSLLVLVMFWVLIAWIGGFFHHIKIAEPGSQNLLHYALVLLIIGVPVGLPVVTTTTLAVGAAYLAKQKAIVQKLTAIESLAGVDILCSDKTGTLTANKLSIRDPFVSEGQDVNWMMAVAALASSHNLSSLDPIDKVTILTLKRYPKAREILQQGWVTDKFTPFDPVSKRITAECRLGDDKYICAKGAPKAILKLADCSKEVSDMYKEKAQEFARRGFRSLGVAVKKNNEPWTLLGLLSMFDPPRDDTAQTIVEAGQLGVPVKMLTGDAIAIAKETCKMLSLGTKVYNSERLIHGGLAGSVQHDLVERADGFAEVFPEHKYTVVEMLQQRGHLTAMTGDGVNDAPSLKKADCGIAVEGASEAAQAAADIVFLAPGLSTIVLAIKTSRQIFQRMKAYIQYRIALCLHLEIYLTLSMVIINETITTDLVVFLALFADLATVAVAYDNAHFEPRPVEWQLPKIWVVSVILGVLLALGTWVIRGSMYLPNGGVVENFGSVQEILFLEVALTENWLIFVTRGGKTWPSWQLVFAIFGVDVLATIFCLFGWFSGGPQRDTPLDAWHQREDGWTDIVTVVVVWLYSFGVTVFVAIIYLILNRISWLDDLGRKNRSKKDSMIEDVIGQLQKLAVEHERDTKSGHDRYMLVEKTTEEEDEL</sequence>
<dbReference type="Gene3D" id="2.70.150.10">
    <property type="entry name" value="Calcium-transporting ATPase, cytoplasmic transduction domain A"/>
    <property type="match status" value="2"/>
</dbReference>
<dbReference type="GO" id="GO:0120029">
    <property type="term" value="P:proton export across plasma membrane"/>
    <property type="evidence" value="ECO:0007669"/>
    <property type="project" value="UniProtKB-UniRule"/>
</dbReference>
<dbReference type="SFLD" id="SFLDF00027">
    <property type="entry name" value="p-type_atpase"/>
    <property type="match status" value="1"/>
</dbReference>
<dbReference type="SFLD" id="SFLDS00003">
    <property type="entry name" value="Haloacid_Dehalogenase"/>
    <property type="match status" value="1"/>
</dbReference>
<feature type="transmembrane region" description="Helical" evidence="10">
    <location>
        <begin position="371"/>
        <end position="393"/>
    </location>
</feature>
<evidence type="ECO:0000256" key="7">
    <source>
        <dbReference type="ARBA" id="ARBA00022967"/>
    </source>
</evidence>
<dbReference type="InterPro" id="IPR023298">
    <property type="entry name" value="ATPase_P-typ_TM_dom_sf"/>
</dbReference>
<evidence type="ECO:0000313" key="13">
    <source>
        <dbReference type="EMBL" id="KAJ9145034.1"/>
    </source>
</evidence>
<evidence type="ECO:0000256" key="9">
    <source>
        <dbReference type="ARBA" id="ARBA00023136"/>
    </source>
</evidence>
<dbReference type="PROSITE" id="PS00154">
    <property type="entry name" value="ATPASE_E1_E2"/>
    <property type="match status" value="1"/>
</dbReference>
<evidence type="ECO:0000313" key="14">
    <source>
        <dbReference type="Proteomes" id="UP001174694"/>
    </source>
</evidence>
<dbReference type="PRINTS" id="PR00120">
    <property type="entry name" value="HATPASE"/>
</dbReference>
<dbReference type="Gene3D" id="3.40.1110.10">
    <property type="entry name" value="Calcium-transporting ATPase, cytoplasmic domain N"/>
    <property type="match status" value="1"/>
</dbReference>
<evidence type="ECO:0000256" key="6">
    <source>
        <dbReference type="ARBA" id="ARBA00022840"/>
    </source>
</evidence>
<evidence type="ECO:0000256" key="3">
    <source>
        <dbReference type="ARBA" id="ARBA00008804"/>
    </source>
</evidence>
<dbReference type="InterPro" id="IPR006534">
    <property type="entry name" value="P-type_ATPase_IIIA"/>
</dbReference>
<feature type="transmembrane region" description="Helical" evidence="10">
    <location>
        <begin position="869"/>
        <end position="885"/>
    </location>
</feature>
<comment type="similarity">
    <text evidence="3 10">Belongs to the cation transport ATPase (P-type) (TC 3.A.3) family. Type IIIA subfamily.</text>
</comment>
<dbReference type="SMART" id="SM00831">
    <property type="entry name" value="Cation_ATPase_N"/>
    <property type="match status" value="1"/>
</dbReference>
<dbReference type="InterPro" id="IPR036412">
    <property type="entry name" value="HAD-like_sf"/>
</dbReference>
<dbReference type="SUPFAM" id="SSF81665">
    <property type="entry name" value="Calcium ATPase, transmembrane domain M"/>
    <property type="match status" value="1"/>
</dbReference>
<evidence type="ECO:0000256" key="8">
    <source>
        <dbReference type="ARBA" id="ARBA00022989"/>
    </source>
</evidence>
<keyword evidence="9 10" id="KW-0472">Membrane</keyword>
<dbReference type="SUPFAM" id="SSF81653">
    <property type="entry name" value="Calcium ATPase, transduction domain A"/>
    <property type="match status" value="2"/>
</dbReference>
<dbReference type="GO" id="GO:0005524">
    <property type="term" value="F:ATP binding"/>
    <property type="evidence" value="ECO:0007669"/>
    <property type="project" value="UniProtKB-UniRule"/>
</dbReference>
<dbReference type="PRINTS" id="PR00119">
    <property type="entry name" value="CATATPASE"/>
</dbReference>
<dbReference type="Gene3D" id="1.20.1110.10">
    <property type="entry name" value="Calcium-transporting ATPase, transmembrane domain"/>
    <property type="match status" value="2"/>
</dbReference>
<keyword evidence="5 10" id="KW-0547">Nucleotide-binding</keyword>
<comment type="catalytic activity">
    <reaction evidence="10">
        <text>ATP + H2O + H(+)(in) = ADP + phosphate + 2 H(+)(out)</text>
        <dbReference type="Rhea" id="RHEA:20852"/>
        <dbReference type="ChEBI" id="CHEBI:15377"/>
        <dbReference type="ChEBI" id="CHEBI:15378"/>
        <dbReference type="ChEBI" id="CHEBI:30616"/>
        <dbReference type="ChEBI" id="CHEBI:43474"/>
        <dbReference type="ChEBI" id="CHEBI:456216"/>
        <dbReference type="EC" id="7.1.2.1"/>
    </reaction>
</comment>
<feature type="transmembrane region" description="Helical" evidence="10">
    <location>
        <begin position="937"/>
        <end position="964"/>
    </location>
</feature>
<dbReference type="GO" id="GO:0005886">
    <property type="term" value="C:plasma membrane"/>
    <property type="evidence" value="ECO:0007669"/>
    <property type="project" value="UniProtKB-SubCell"/>
</dbReference>
<dbReference type="InterPro" id="IPR023299">
    <property type="entry name" value="ATPase_P-typ_cyto_dom_N"/>
</dbReference>
<dbReference type="SUPFAM" id="SSF56784">
    <property type="entry name" value="HAD-like"/>
    <property type="match status" value="1"/>
</dbReference>
<dbReference type="GO" id="GO:0016887">
    <property type="term" value="F:ATP hydrolysis activity"/>
    <property type="evidence" value="ECO:0007669"/>
    <property type="project" value="InterPro"/>
</dbReference>
<gene>
    <name evidence="13" type="ORF">NKR23_g5549</name>
</gene>
<dbReference type="InterPro" id="IPR018303">
    <property type="entry name" value="ATPase_P-typ_P_site"/>
</dbReference>
<keyword evidence="7 10" id="KW-1278">Translocase</keyword>
<dbReference type="InterPro" id="IPR008250">
    <property type="entry name" value="ATPase_P-typ_transduc_dom_A_sf"/>
</dbReference>
<dbReference type="Pfam" id="PF00702">
    <property type="entry name" value="Hydrolase"/>
    <property type="match status" value="1"/>
</dbReference>
<organism evidence="13 14">
    <name type="scientific">Pleurostoma richardsiae</name>
    <dbReference type="NCBI Taxonomy" id="41990"/>
    <lineage>
        <taxon>Eukaryota</taxon>
        <taxon>Fungi</taxon>
        <taxon>Dikarya</taxon>
        <taxon>Ascomycota</taxon>
        <taxon>Pezizomycotina</taxon>
        <taxon>Sordariomycetes</taxon>
        <taxon>Sordariomycetidae</taxon>
        <taxon>Calosphaeriales</taxon>
        <taxon>Pleurostomataceae</taxon>
        <taxon>Pleurostoma</taxon>
    </lineage>
</organism>
<keyword evidence="14" id="KW-1185">Reference proteome</keyword>
<comment type="subcellular location">
    <subcellularLocation>
        <location evidence="10">Cell membrane</location>
        <topology evidence="10">Multi-pass membrane protein</topology>
    </subcellularLocation>
    <subcellularLocation>
        <location evidence="2">Membrane</location>
        <topology evidence="2">Multi-pass membrane protein</topology>
    </subcellularLocation>
</comment>
<feature type="transmembrane region" description="Helical" evidence="10">
    <location>
        <begin position="161"/>
        <end position="180"/>
    </location>
</feature>
<keyword evidence="6 10" id="KW-0067">ATP-binding</keyword>
<feature type="transmembrane region" description="Helical" evidence="10">
    <location>
        <begin position="897"/>
        <end position="917"/>
    </location>
</feature>
<keyword evidence="10" id="KW-0375">Hydrogen ion transport</keyword>
<dbReference type="EMBL" id="JANBVO010000015">
    <property type="protein sequence ID" value="KAJ9145034.1"/>
    <property type="molecule type" value="Genomic_DNA"/>
</dbReference>